<dbReference type="InterPro" id="IPR021130">
    <property type="entry name" value="PRib-ATP_PPHydrolase-like"/>
</dbReference>
<dbReference type="GO" id="GO:0005737">
    <property type="term" value="C:cytoplasm"/>
    <property type="evidence" value="ECO:0007669"/>
    <property type="project" value="UniProtKB-SubCell"/>
</dbReference>
<dbReference type="CDD" id="cd11534">
    <property type="entry name" value="NTP-PPase_HisIE_like"/>
    <property type="match status" value="1"/>
</dbReference>
<evidence type="ECO:0000313" key="10">
    <source>
        <dbReference type="EMBL" id="ACV24379.1"/>
    </source>
</evidence>
<dbReference type="UniPathway" id="UPA00031">
    <property type="reaction ID" value="UER00007"/>
</dbReference>
<comment type="pathway">
    <text evidence="2 9">Amino-acid biosynthesis; L-histidine biosynthesis; L-histidine from 5-phospho-alpha-D-ribose 1-diphosphate: step 2/9.</text>
</comment>
<evidence type="ECO:0000256" key="3">
    <source>
        <dbReference type="ARBA" id="ARBA00022490"/>
    </source>
</evidence>
<evidence type="ECO:0000256" key="6">
    <source>
        <dbReference type="ARBA" id="ARBA00022801"/>
    </source>
</evidence>
<comment type="similarity">
    <text evidence="9">Belongs to the PRA-PH family.</text>
</comment>
<dbReference type="NCBIfam" id="TIGR03188">
    <property type="entry name" value="histidine_hisI"/>
    <property type="match status" value="1"/>
</dbReference>
<evidence type="ECO:0000256" key="8">
    <source>
        <dbReference type="ARBA" id="ARBA00023102"/>
    </source>
</evidence>
<dbReference type="Pfam" id="PF01503">
    <property type="entry name" value="PRA-PH"/>
    <property type="match status" value="1"/>
</dbReference>
<dbReference type="GO" id="GO:0005524">
    <property type="term" value="F:ATP binding"/>
    <property type="evidence" value="ECO:0007669"/>
    <property type="project" value="UniProtKB-KW"/>
</dbReference>
<dbReference type="Gene3D" id="1.10.287.1080">
    <property type="entry name" value="MazG-like"/>
    <property type="match status" value="1"/>
</dbReference>
<dbReference type="EMBL" id="CP001696">
    <property type="protein sequence ID" value="ACV24379.1"/>
    <property type="molecule type" value="Genomic_DNA"/>
</dbReference>
<dbReference type="FunFam" id="1.10.287.1080:FF:000002">
    <property type="entry name" value="Histidine biosynthesis bifunctional protein HisIE"/>
    <property type="match status" value="1"/>
</dbReference>
<dbReference type="SUPFAM" id="SSF101386">
    <property type="entry name" value="all-alpha NTP pyrophosphatases"/>
    <property type="match status" value="1"/>
</dbReference>
<evidence type="ECO:0000256" key="4">
    <source>
        <dbReference type="ARBA" id="ARBA00022605"/>
    </source>
</evidence>
<accession>C7P747</accession>
<evidence type="ECO:0000313" key="11">
    <source>
        <dbReference type="Proteomes" id="UP000001495"/>
    </source>
</evidence>
<keyword evidence="3 9" id="KW-0963">Cytoplasm</keyword>
<dbReference type="eggNOG" id="arCOG02677">
    <property type="taxonomic scope" value="Archaea"/>
</dbReference>
<keyword evidence="4 9" id="KW-0028">Amino-acid biosynthesis</keyword>
<dbReference type="InterPro" id="IPR008179">
    <property type="entry name" value="HisE"/>
</dbReference>
<dbReference type="GO" id="GO:0004636">
    <property type="term" value="F:phosphoribosyl-ATP diphosphatase activity"/>
    <property type="evidence" value="ECO:0007669"/>
    <property type="project" value="UniProtKB-UniRule"/>
</dbReference>
<dbReference type="NCBIfam" id="NF001611">
    <property type="entry name" value="PRK00400.1-3"/>
    <property type="match status" value="1"/>
</dbReference>
<evidence type="ECO:0000256" key="2">
    <source>
        <dbReference type="ARBA" id="ARBA00005204"/>
    </source>
</evidence>
<dbReference type="Proteomes" id="UP000001495">
    <property type="component" value="Chromosome"/>
</dbReference>
<sequence length="97" mass="11483">MFMILEEVYEVIKQRIREKPEGSYVARLTIDDKKTAINKICEKVGEEATELILAAKDDKKDEIIYEAADLIFHTMVLLAYKNIEFEELLKEFERRKK</sequence>
<evidence type="ECO:0000256" key="5">
    <source>
        <dbReference type="ARBA" id="ARBA00022741"/>
    </source>
</evidence>
<dbReference type="PANTHER" id="PTHR42945">
    <property type="entry name" value="HISTIDINE BIOSYNTHESIS BIFUNCTIONAL PROTEIN"/>
    <property type="match status" value="1"/>
</dbReference>
<evidence type="ECO:0000256" key="1">
    <source>
        <dbReference type="ARBA" id="ARBA00001460"/>
    </source>
</evidence>
<dbReference type="HAMAP" id="MF_01020">
    <property type="entry name" value="HisE"/>
    <property type="match status" value="1"/>
</dbReference>
<reference evidence="10" key="1">
    <citation type="submission" date="2009-08" db="EMBL/GenBank/DDBJ databases">
        <title>Complete sequence of chromosome of Methanocaldococcus fervens AG86.</title>
        <authorList>
            <consortium name="US DOE Joint Genome Institute"/>
            <person name="Lucas S."/>
            <person name="Copeland A."/>
            <person name="Lapidus A."/>
            <person name="Glavina del Rio T."/>
            <person name="Tice H."/>
            <person name="Bruce D."/>
            <person name="Goodwin L."/>
            <person name="Pitluck S."/>
            <person name="Chertkov O."/>
            <person name="Detter J.C."/>
            <person name="Han C."/>
            <person name="Tapia R."/>
            <person name="Larimer F."/>
            <person name="Land M."/>
            <person name="Hauser L."/>
            <person name="Kyrpides N."/>
            <person name="Ovchinnikova G."/>
            <person name="Lupa-Sieprawska M."/>
            <person name="Whitman W.B."/>
        </authorList>
    </citation>
    <scope>NUCLEOTIDE SEQUENCE [LARGE SCALE GENOMIC DNA]</scope>
    <source>
        <strain evidence="10">AG86</strain>
    </source>
</reference>
<dbReference type="AlphaFoldDB" id="C7P747"/>
<dbReference type="EC" id="3.6.1.31" evidence="9"/>
<evidence type="ECO:0000256" key="7">
    <source>
        <dbReference type="ARBA" id="ARBA00022840"/>
    </source>
</evidence>
<dbReference type="KEGG" id="mfe:Mefer_0558"/>
<gene>
    <name evidence="9" type="primary">hisE</name>
    <name evidence="10" type="ordered locus">Mefer_0558</name>
</gene>
<keyword evidence="6 9" id="KW-0378">Hydrolase</keyword>
<name>C7P747_METFA</name>
<dbReference type="PANTHER" id="PTHR42945:SF1">
    <property type="entry name" value="HISTIDINE BIOSYNTHESIS BIFUNCTIONAL PROTEIN HIS7"/>
    <property type="match status" value="1"/>
</dbReference>
<proteinExistence type="inferred from homology"/>
<keyword evidence="8 9" id="KW-0368">Histidine biosynthesis</keyword>
<comment type="subcellular location">
    <subcellularLocation>
        <location evidence="9">Cytoplasm</location>
    </subcellularLocation>
</comment>
<protein>
    <recommendedName>
        <fullName evidence="9">Phosphoribosyl-ATP pyrophosphatase</fullName>
        <shortName evidence="9">PRA-PH</shortName>
        <ecNumber evidence="9">3.6.1.31</ecNumber>
    </recommendedName>
</protein>
<dbReference type="HOGENOM" id="CLU_123337_0_0_2"/>
<dbReference type="GO" id="GO:0000105">
    <property type="term" value="P:L-histidine biosynthetic process"/>
    <property type="evidence" value="ECO:0007669"/>
    <property type="project" value="UniProtKB-UniRule"/>
</dbReference>
<comment type="catalytic activity">
    <reaction evidence="1 9">
        <text>1-(5-phospho-beta-D-ribosyl)-ATP + H2O = 1-(5-phospho-beta-D-ribosyl)-5'-AMP + diphosphate + H(+)</text>
        <dbReference type="Rhea" id="RHEA:22828"/>
        <dbReference type="ChEBI" id="CHEBI:15377"/>
        <dbReference type="ChEBI" id="CHEBI:15378"/>
        <dbReference type="ChEBI" id="CHEBI:33019"/>
        <dbReference type="ChEBI" id="CHEBI:59457"/>
        <dbReference type="ChEBI" id="CHEBI:73183"/>
        <dbReference type="EC" id="3.6.1.31"/>
    </reaction>
</comment>
<keyword evidence="11" id="KW-1185">Reference proteome</keyword>
<keyword evidence="7 9" id="KW-0067">ATP-binding</keyword>
<dbReference type="STRING" id="573064.Mefer_0558"/>
<organism evidence="10 11">
    <name type="scientific">Methanocaldococcus fervens (strain DSM 4213 / JCM 15782 / AG86)</name>
    <name type="common">Methanococcus fervens</name>
    <dbReference type="NCBI Taxonomy" id="573064"/>
    <lineage>
        <taxon>Archaea</taxon>
        <taxon>Methanobacteriati</taxon>
        <taxon>Methanobacteriota</taxon>
        <taxon>Methanomada group</taxon>
        <taxon>Methanococci</taxon>
        <taxon>Methanococcales</taxon>
        <taxon>Methanocaldococcaceae</taxon>
        <taxon>Methanocaldococcus</taxon>
    </lineage>
</organism>
<evidence type="ECO:0000256" key="9">
    <source>
        <dbReference type="HAMAP-Rule" id="MF_01020"/>
    </source>
</evidence>
<keyword evidence="5 9" id="KW-0547">Nucleotide-binding</keyword>